<feature type="transmembrane region" description="Helical" evidence="5">
    <location>
        <begin position="89"/>
        <end position="106"/>
    </location>
</feature>
<comment type="subcellular location">
    <subcellularLocation>
        <location evidence="1">Membrane</location>
        <topology evidence="1">Multi-pass membrane protein</topology>
    </subcellularLocation>
</comment>
<gene>
    <name evidence="7" type="ORF">FHX52_0922</name>
</gene>
<name>A0A543PUP4_9MICO</name>
<keyword evidence="4 5" id="KW-0472">Membrane</keyword>
<dbReference type="OrthoDB" id="8670769at2"/>
<proteinExistence type="predicted"/>
<reference evidence="7 8" key="1">
    <citation type="submission" date="2019-06" db="EMBL/GenBank/DDBJ databases">
        <title>Sequencing the genomes of 1000 actinobacteria strains.</title>
        <authorList>
            <person name="Klenk H.-P."/>
        </authorList>
    </citation>
    <scope>NUCLEOTIDE SEQUENCE [LARGE SCALE GENOMIC DNA]</scope>
    <source>
        <strain evidence="7 8">DSM 21776</strain>
    </source>
</reference>
<sequence length="348" mass="35471">MIRAAQEMLTLDRQRLDLRAGVIGVAVLSVLGLTIALLGTPAMAAVIGALVVLATYPPPPGRSRVSALLPLVVGGALLTWLAVSIGDRAVLAALLVGVVGVAGALHDGRSRKAGIRGLVATIWIIVALTLHDTGGGPLRYAAAFAVGAAVGAAVAWRRAGSAEGVDDDDVEGDDVRVAAASAGSPTLMARLRSPLGRFAVLRGVGLAVAVLLGFTMFPDFPAWTAITAVIIMRPPTRQALVVGVQRSLGTGVGVIMAVALAEVVGESRPALVVLFLASAFFMMAVREVNYALFALLVTALVVYTQRILGAGAAESGAARLAETLLGVAIAFVVLGLCEALDSHSRSAP</sequence>
<keyword evidence="3 5" id="KW-1133">Transmembrane helix</keyword>
<evidence type="ECO:0000256" key="4">
    <source>
        <dbReference type="ARBA" id="ARBA00023136"/>
    </source>
</evidence>
<evidence type="ECO:0000313" key="7">
    <source>
        <dbReference type="EMBL" id="TQN47804.1"/>
    </source>
</evidence>
<keyword evidence="2 5" id="KW-0812">Transmembrane</keyword>
<evidence type="ECO:0000313" key="8">
    <source>
        <dbReference type="Proteomes" id="UP000320085"/>
    </source>
</evidence>
<feature type="transmembrane region" description="Helical" evidence="5">
    <location>
        <begin position="290"/>
        <end position="308"/>
    </location>
</feature>
<dbReference type="RefSeq" id="WP_141820309.1">
    <property type="nucleotide sequence ID" value="NZ_BAAAQC010000016.1"/>
</dbReference>
<dbReference type="Pfam" id="PF13515">
    <property type="entry name" value="FUSC_2"/>
    <property type="match status" value="1"/>
</dbReference>
<comment type="caution">
    <text evidence="7">The sequence shown here is derived from an EMBL/GenBank/DDBJ whole genome shotgun (WGS) entry which is preliminary data.</text>
</comment>
<protein>
    <submittedName>
        <fullName evidence="7">Fusaric acid resistance family protein</fullName>
    </submittedName>
</protein>
<accession>A0A543PUP4</accession>
<evidence type="ECO:0000256" key="5">
    <source>
        <dbReference type="SAM" id="Phobius"/>
    </source>
</evidence>
<evidence type="ECO:0000256" key="2">
    <source>
        <dbReference type="ARBA" id="ARBA00022692"/>
    </source>
</evidence>
<feature type="domain" description="Integral membrane bound transporter" evidence="6">
    <location>
        <begin position="209"/>
        <end position="333"/>
    </location>
</feature>
<feature type="transmembrane region" description="Helical" evidence="5">
    <location>
        <begin position="113"/>
        <end position="131"/>
    </location>
</feature>
<feature type="transmembrane region" description="Helical" evidence="5">
    <location>
        <begin position="65"/>
        <end position="83"/>
    </location>
</feature>
<feature type="transmembrane region" description="Helical" evidence="5">
    <location>
        <begin position="137"/>
        <end position="156"/>
    </location>
</feature>
<organism evidence="7 8">
    <name type="scientific">Humibacillus xanthopallidus</name>
    <dbReference type="NCBI Taxonomy" id="412689"/>
    <lineage>
        <taxon>Bacteria</taxon>
        <taxon>Bacillati</taxon>
        <taxon>Actinomycetota</taxon>
        <taxon>Actinomycetes</taxon>
        <taxon>Micrococcales</taxon>
        <taxon>Intrasporangiaceae</taxon>
        <taxon>Humibacillus</taxon>
    </lineage>
</organism>
<dbReference type="AlphaFoldDB" id="A0A543PUP4"/>
<feature type="transmembrane region" description="Helical" evidence="5">
    <location>
        <begin position="320"/>
        <end position="340"/>
    </location>
</feature>
<dbReference type="GO" id="GO:0016020">
    <property type="term" value="C:membrane"/>
    <property type="evidence" value="ECO:0007669"/>
    <property type="project" value="UniProtKB-SubCell"/>
</dbReference>
<feature type="transmembrane region" description="Helical" evidence="5">
    <location>
        <begin position="20"/>
        <end position="53"/>
    </location>
</feature>
<evidence type="ECO:0000259" key="6">
    <source>
        <dbReference type="Pfam" id="PF13515"/>
    </source>
</evidence>
<dbReference type="EMBL" id="VFQF01000001">
    <property type="protein sequence ID" value="TQN47804.1"/>
    <property type="molecule type" value="Genomic_DNA"/>
</dbReference>
<evidence type="ECO:0000256" key="3">
    <source>
        <dbReference type="ARBA" id="ARBA00022989"/>
    </source>
</evidence>
<dbReference type="Proteomes" id="UP000320085">
    <property type="component" value="Unassembled WGS sequence"/>
</dbReference>
<feature type="transmembrane region" description="Helical" evidence="5">
    <location>
        <begin position="195"/>
        <end position="214"/>
    </location>
</feature>
<evidence type="ECO:0000256" key="1">
    <source>
        <dbReference type="ARBA" id="ARBA00004141"/>
    </source>
</evidence>
<dbReference type="InterPro" id="IPR049453">
    <property type="entry name" value="Memb_transporter_dom"/>
</dbReference>